<dbReference type="AlphaFoldDB" id="A0A6M2B2R5"/>
<protein>
    <submittedName>
        <fullName evidence="3">Type II toxin-antitoxin system CcdA family antitoxin</fullName>
    </submittedName>
</protein>
<feature type="region of interest" description="Disordered" evidence="2">
    <location>
        <begin position="1"/>
        <end position="22"/>
    </location>
</feature>
<evidence type="ECO:0000313" key="3">
    <source>
        <dbReference type="EMBL" id="NGX87388.1"/>
    </source>
</evidence>
<reference evidence="3 4" key="2">
    <citation type="submission" date="2020-03" db="EMBL/GenBank/DDBJ databases">
        <title>Rahnella aceri sp. nov., isoated from traditional Jeju Makgeolli.</title>
        <authorList>
            <person name="Kim I.S."/>
            <person name="Jeon D."/>
        </authorList>
    </citation>
    <scope>NUCLEOTIDE SEQUENCE [LARGE SCALE GENOMIC DNA]</scope>
    <source>
        <strain evidence="3 4">Lac-M11</strain>
    </source>
</reference>
<keyword evidence="1" id="KW-1277">Toxin-antitoxin system</keyword>
<keyword evidence="4" id="KW-1185">Reference proteome</keyword>
<sequence length="53" mass="6248">MSVENKRDFKMSAQQPVQETAVEQWRRENRAGLEAIKKYVEKHGTLTHPPRKL</sequence>
<evidence type="ECO:0000256" key="2">
    <source>
        <dbReference type="SAM" id="MobiDB-lite"/>
    </source>
</evidence>
<organism evidence="3 4">
    <name type="scientific">Rahnella contaminans</name>
    <dbReference type="NCBI Taxonomy" id="2703882"/>
    <lineage>
        <taxon>Bacteria</taxon>
        <taxon>Pseudomonadati</taxon>
        <taxon>Pseudomonadota</taxon>
        <taxon>Gammaproteobacteria</taxon>
        <taxon>Enterobacterales</taxon>
        <taxon>Yersiniaceae</taxon>
        <taxon>Rahnella</taxon>
    </lineage>
</organism>
<feature type="compositionally biased region" description="Basic and acidic residues" evidence="2">
    <location>
        <begin position="1"/>
        <end position="10"/>
    </location>
</feature>
<dbReference type="RefSeq" id="WP_165058878.1">
    <property type="nucleotide sequence ID" value="NZ_JAADJS010000002.1"/>
</dbReference>
<dbReference type="Proteomes" id="UP000476696">
    <property type="component" value="Unassembled WGS sequence"/>
</dbReference>
<evidence type="ECO:0000313" key="4">
    <source>
        <dbReference type="Proteomes" id="UP000476696"/>
    </source>
</evidence>
<dbReference type="EMBL" id="JAADJS010000002">
    <property type="protein sequence ID" value="NGX87388.1"/>
    <property type="molecule type" value="Genomic_DNA"/>
</dbReference>
<name>A0A6M2B2R5_9GAMM</name>
<comment type="caution">
    <text evidence="3">The sequence shown here is derived from an EMBL/GenBank/DDBJ whole genome shotgun (WGS) entry which is preliminary data.</text>
</comment>
<dbReference type="InterPro" id="IPR009956">
    <property type="entry name" value="Post-segregation_anti-tox_CcdA"/>
</dbReference>
<gene>
    <name evidence="3" type="ORF">GW579_09870</name>
</gene>
<reference evidence="3 4" key="1">
    <citation type="submission" date="2020-01" db="EMBL/GenBank/DDBJ databases">
        <authorList>
            <person name="Lee S.D."/>
        </authorList>
    </citation>
    <scope>NUCLEOTIDE SEQUENCE [LARGE SCALE GENOMIC DNA]</scope>
    <source>
        <strain evidence="3 4">Lac-M11</strain>
    </source>
</reference>
<proteinExistence type="predicted"/>
<evidence type="ECO:0000256" key="1">
    <source>
        <dbReference type="ARBA" id="ARBA00022649"/>
    </source>
</evidence>
<accession>A0A6M2B2R5</accession>
<dbReference type="Pfam" id="PF07362">
    <property type="entry name" value="CcdA"/>
    <property type="match status" value="1"/>
</dbReference>